<feature type="region of interest" description="Disordered" evidence="1">
    <location>
        <begin position="1"/>
        <end position="27"/>
    </location>
</feature>
<evidence type="ECO:0000256" key="1">
    <source>
        <dbReference type="SAM" id="MobiDB-lite"/>
    </source>
</evidence>
<proteinExistence type="predicted"/>
<protein>
    <submittedName>
        <fullName evidence="3">Nuclease-related domain-containing protein</fullName>
    </submittedName>
</protein>
<evidence type="ECO:0000313" key="4">
    <source>
        <dbReference type="Proteomes" id="UP001589896"/>
    </source>
</evidence>
<evidence type="ECO:0000259" key="2">
    <source>
        <dbReference type="Pfam" id="PF08378"/>
    </source>
</evidence>
<name>A0ABV6RYZ2_9GAMM</name>
<accession>A0ABV6RYZ2</accession>
<reference evidence="3 4" key="1">
    <citation type="submission" date="2024-09" db="EMBL/GenBank/DDBJ databases">
        <authorList>
            <person name="Sun Q."/>
            <person name="Mori K."/>
        </authorList>
    </citation>
    <scope>NUCLEOTIDE SEQUENCE [LARGE SCALE GENOMIC DNA]</scope>
    <source>
        <strain evidence="3 4">KCTC 23076</strain>
    </source>
</reference>
<sequence>MSTTVREHTTPEQQSTEPVATPARGTATRADATALHAGRGTTYGMVRECLRVQAFARPRTRFSRFLGMSPLHPEARNAYEAALDELAVREELQKLGSEWTVLSGVPIGAHDDDVDHIVLGPGGIFSISVKHAADATVWVGGRSAVVGDQPVDFVRRAQSEGASAARSLSNAAGGPVQITPLLVVSRPASLTLRDPGVAVVAAKGLATWLRRQRRVHSPEAVAYYAMVAAEPDTWNLEPALVEDTLRDLQRFDHLRHDVEAAAVRRRALRVASGAGLLAALAGGRTAASSHLRALRPAGARAPR</sequence>
<keyword evidence="4" id="KW-1185">Reference proteome</keyword>
<dbReference type="RefSeq" id="WP_386675982.1">
    <property type="nucleotide sequence ID" value="NZ_JBHLTG010000011.1"/>
</dbReference>
<evidence type="ECO:0000313" key="3">
    <source>
        <dbReference type="EMBL" id="MFC0682195.1"/>
    </source>
</evidence>
<dbReference type="InterPro" id="IPR011528">
    <property type="entry name" value="NERD"/>
</dbReference>
<gene>
    <name evidence="3" type="ORF">ACFFGH_30560</name>
</gene>
<dbReference type="Pfam" id="PF08378">
    <property type="entry name" value="NERD"/>
    <property type="match status" value="1"/>
</dbReference>
<dbReference type="EMBL" id="JBHLTG010000011">
    <property type="protein sequence ID" value="MFC0682195.1"/>
    <property type="molecule type" value="Genomic_DNA"/>
</dbReference>
<feature type="domain" description="NERD" evidence="2">
    <location>
        <begin position="84"/>
        <end position="183"/>
    </location>
</feature>
<organism evidence="3 4">
    <name type="scientific">Lysobacter korlensis</name>
    <dbReference type="NCBI Taxonomy" id="553636"/>
    <lineage>
        <taxon>Bacteria</taxon>
        <taxon>Pseudomonadati</taxon>
        <taxon>Pseudomonadota</taxon>
        <taxon>Gammaproteobacteria</taxon>
        <taxon>Lysobacterales</taxon>
        <taxon>Lysobacteraceae</taxon>
        <taxon>Lysobacter</taxon>
    </lineage>
</organism>
<dbReference type="Proteomes" id="UP001589896">
    <property type="component" value="Unassembled WGS sequence"/>
</dbReference>
<comment type="caution">
    <text evidence="3">The sequence shown here is derived from an EMBL/GenBank/DDBJ whole genome shotgun (WGS) entry which is preliminary data.</text>
</comment>
<feature type="compositionally biased region" description="Basic and acidic residues" evidence="1">
    <location>
        <begin position="1"/>
        <end position="10"/>
    </location>
</feature>